<dbReference type="PANTHER" id="PTHR43859:SF4">
    <property type="entry name" value="BUTANOATE--COA LIGASE AAE1-RELATED"/>
    <property type="match status" value="1"/>
</dbReference>
<feature type="region of interest" description="Disordered" evidence="5">
    <location>
        <begin position="547"/>
        <end position="566"/>
    </location>
</feature>
<dbReference type="Proteomes" id="UP000199073">
    <property type="component" value="Unassembled WGS sequence"/>
</dbReference>
<accession>A0A1H0UF06</accession>
<dbReference type="Gene3D" id="3.40.50.12780">
    <property type="entry name" value="N-terminal domain of ligase-like"/>
    <property type="match status" value="1"/>
</dbReference>
<name>A0A1H0UF06_9BACT</name>
<dbReference type="Pfam" id="PF00501">
    <property type="entry name" value="AMP-binding"/>
    <property type="match status" value="1"/>
</dbReference>
<keyword evidence="9" id="KW-1185">Reference proteome</keyword>
<dbReference type="AlphaFoldDB" id="A0A1H0UF06"/>
<dbReference type="RefSeq" id="WP_092225211.1">
    <property type="nucleotide sequence ID" value="NZ_FNJI01000031.1"/>
</dbReference>
<dbReference type="InterPro" id="IPR025110">
    <property type="entry name" value="AMP-bd_C"/>
</dbReference>
<evidence type="ECO:0000256" key="2">
    <source>
        <dbReference type="ARBA" id="ARBA00022598"/>
    </source>
</evidence>
<dbReference type="STRING" id="91360.SAMN05660330_03526"/>
<evidence type="ECO:0000256" key="3">
    <source>
        <dbReference type="ARBA" id="ARBA00022832"/>
    </source>
</evidence>
<keyword evidence="4" id="KW-0443">Lipid metabolism</keyword>
<evidence type="ECO:0000259" key="6">
    <source>
        <dbReference type="Pfam" id="PF00501"/>
    </source>
</evidence>
<dbReference type="GO" id="GO:0006631">
    <property type="term" value="P:fatty acid metabolic process"/>
    <property type="evidence" value="ECO:0007669"/>
    <property type="project" value="UniProtKB-KW"/>
</dbReference>
<evidence type="ECO:0000313" key="9">
    <source>
        <dbReference type="Proteomes" id="UP000199073"/>
    </source>
</evidence>
<feature type="domain" description="AMP-binding enzyme C-terminal" evidence="7">
    <location>
        <begin position="461"/>
        <end position="536"/>
    </location>
</feature>
<dbReference type="OrthoDB" id="5483897at2"/>
<dbReference type="SUPFAM" id="SSF56801">
    <property type="entry name" value="Acetyl-CoA synthetase-like"/>
    <property type="match status" value="1"/>
</dbReference>
<proteinExistence type="inferred from homology"/>
<dbReference type="EMBL" id="FNJI01000031">
    <property type="protein sequence ID" value="SDP64749.1"/>
    <property type="molecule type" value="Genomic_DNA"/>
</dbReference>
<dbReference type="Gene3D" id="3.30.300.30">
    <property type="match status" value="1"/>
</dbReference>
<evidence type="ECO:0000256" key="4">
    <source>
        <dbReference type="ARBA" id="ARBA00023098"/>
    </source>
</evidence>
<feature type="domain" description="AMP-dependent synthetase/ligase" evidence="6">
    <location>
        <begin position="28"/>
        <end position="411"/>
    </location>
</feature>
<dbReference type="FunFam" id="3.30.300.30:FF:000008">
    <property type="entry name" value="2,3-dihydroxybenzoate-AMP ligase"/>
    <property type="match status" value="1"/>
</dbReference>
<dbReference type="InterPro" id="IPR045851">
    <property type="entry name" value="AMP-bd_C_sf"/>
</dbReference>
<protein>
    <submittedName>
        <fullName evidence="8">Fatty-acyl-CoA synthase</fullName>
    </submittedName>
</protein>
<gene>
    <name evidence="8" type="ORF">SAMN05660330_03526</name>
</gene>
<dbReference type="InterPro" id="IPR042099">
    <property type="entry name" value="ANL_N_sf"/>
</dbReference>
<keyword evidence="3" id="KW-0276">Fatty acid metabolism</keyword>
<dbReference type="Pfam" id="PF13193">
    <property type="entry name" value="AMP-binding_C"/>
    <property type="match status" value="1"/>
</dbReference>
<keyword evidence="2" id="KW-0436">Ligase</keyword>
<evidence type="ECO:0000256" key="1">
    <source>
        <dbReference type="ARBA" id="ARBA00006432"/>
    </source>
</evidence>
<dbReference type="GO" id="GO:0016874">
    <property type="term" value="F:ligase activity"/>
    <property type="evidence" value="ECO:0007669"/>
    <property type="project" value="UniProtKB-KW"/>
</dbReference>
<evidence type="ECO:0000313" key="8">
    <source>
        <dbReference type="EMBL" id="SDP64749.1"/>
    </source>
</evidence>
<dbReference type="InterPro" id="IPR000873">
    <property type="entry name" value="AMP-dep_synth/lig_dom"/>
</dbReference>
<dbReference type="PANTHER" id="PTHR43859">
    <property type="entry name" value="ACYL-ACTIVATING ENZYME"/>
    <property type="match status" value="1"/>
</dbReference>
<evidence type="ECO:0000259" key="7">
    <source>
        <dbReference type="Pfam" id="PF13193"/>
    </source>
</evidence>
<comment type="similarity">
    <text evidence="1">Belongs to the ATP-dependent AMP-binding enzyme family.</text>
</comment>
<organism evidence="8 9">
    <name type="scientific">Desulforhopalus singaporensis</name>
    <dbReference type="NCBI Taxonomy" id="91360"/>
    <lineage>
        <taxon>Bacteria</taxon>
        <taxon>Pseudomonadati</taxon>
        <taxon>Thermodesulfobacteriota</taxon>
        <taxon>Desulfobulbia</taxon>
        <taxon>Desulfobulbales</taxon>
        <taxon>Desulfocapsaceae</taxon>
        <taxon>Desulforhopalus</taxon>
    </lineage>
</organism>
<reference evidence="8 9" key="1">
    <citation type="submission" date="2016-10" db="EMBL/GenBank/DDBJ databases">
        <authorList>
            <person name="de Groot N.N."/>
        </authorList>
    </citation>
    <scope>NUCLEOTIDE SEQUENCE [LARGE SCALE GENOMIC DNA]</scope>
    <source>
        <strain evidence="8 9">DSM 12130</strain>
    </source>
</reference>
<dbReference type="NCBIfam" id="NF004837">
    <property type="entry name" value="PRK06187.1"/>
    <property type="match status" value="1"/>
</dbReference>
<evidence type="ECO:0000256" key="5">
    <source>
        <dbReference type="SAM" id="MobiDB-lite"/>
    </source>
</evidence>
<sequence length="566" mass="62926">MSQDFITGCPATSGDDFQLNTVSFIKGAARTFPEVEVVSRRLDGSLFRYNYAEAYRRIKQLANALVNQGVQPGDRVAVVEWNTHRYWELYQAISGIGAVLLQVNLRISEDDKVYVLTHSNASHLFVNDTLLPLIEPIAKRLTTVGKYYVITDKPFEEVRSTLTLSDSYEDMLAAEKPEFDWPMVDERSAFSACYTSGTTGKPKGVYYSHRCIYLHTNAFALATEMTNRDVLLQTVPMFHCHGWGLYFSACLVGAKLVFPGMYTTETLNVLVDLMMSEKVTVNQGAPAILIPMLHYLDSLEEKPKFENLRIISGATEPSLGMMKGFAKYGANIIHAYGATESTPLVTLNALKPSLDSLTDDEKWDLKKKQGLPFVGLDLIIADATTGKPIEAGSTATGEILVKGPWITASYFDDPRSESAFVNGYWRTGDAGCLDENGYLKITDRLKDIIKSGGEWISTIDLENTIMANPKVLEACVVGVHHPKYQERPLALVALKYGMSMTAGEVIDTLGNQFAKWQLRPEEVIFVDEIPKTSVGKFSKKDIRAKYKDQYDGGRESPAEKQTAETV</sequence>